<evidence type="ECO:0000313" key="1">
    <source>
        <dbReference type="Proteomes" id="UP000095281"/>
    </source>
</evidence>
<accession>A0A1I8AZ46</accession>
<evidence type="ECO:0000313" key="2">
    <source>
        <dbReference type="WBParaSite" id="MhA1_Contig1146.frz3.gene2"/>
    </source>
</evidence>
<protein>
    <submittedName>
        <fullName evidence="2">Uncharacterized protein</fullName>
    </submittedName>
</protein>
<dbReference type="WBParaSite" id="MhA1_Contig1146.frz3.gene2">
    <property type="protein sequence ID" value="MhA1_Contig1146.frz3.gene2"/>
    <property type="gene ID" value="MhA1_Contig1146.frz3.gene2"/>
</dbReference>
<proteinExistence type="predicted"/>
<sequence>MPNQQQPLKRPRNEGGYGCPPNFDLEQQSLIKQLEAAATIDLSEILEDNKTSAAIKAILQQQQAANRALLELFKRQQQHVITDEPVERRERERSVVLIGVPESTQVLPSERYSSDVAAVTSLFNVMGVEPTPIIYRLGRKDNPSFNGRPRLIKAVFPSRQFQYQTLGAWKRHRDTIRQQTQFKNVLIRPSLTLAEREKEREQRALRRATMTGKINFNSNLTTN</sequence>
<reference evidence="2" key="1">
    <citation type="submission" date="2016-11" db="UniProtKB">
        <authorList>
            <consortium name="WormBaseParasite"/>
        </authorList>
    </citation>
    <scope>IDENTIFICATION</scope>
</reference>
<dbReference type="Proteomes" id="UP000095281">
    <property type="component" value="Unplaced"/>
</dbReference>
<name>A0A1I8AZ46_MELHA</name>
<keyword evidence="1" id="KW-1185">Reference proteome</keyword>
<dbReference type="AlphaFoldDB" id="A0A1I8AZ46"/>
<dbReference type="OMA" id="NERNKGC"/>
<organism evidence="1 2">
    <name type="scientific">Meloidogyne hapla</name>
    <name type="common">Root-knot nematode worm</name>
    <dbReference type="NCBI Taxonomy" id="6305"/>
    <lineage>
        <taxon>Eukaryota</taxon>
        <taxon>Metazoa</taxon>
        <taxon>Ecdysozoa</taxon>
        <taxon>Nematoda</taxon>
        <taxon>Chromadorea</taxon>
        <taxon>Rhabditida</taxon>
        <taxon>Tylenchina</taxon>
        <taxon>Tylenchomorpha</taxon>
        <taxon>Tylenchoidea</taxon>
        <taxon>Meloidogynidae</taxon>
        <taxon>Meloidogyninae</taxon>
        <taxon>Meloidogyne</taxon>
    </lineage>
</organism>